<protein>
    <submittedName>
        <fullName evidence="1">Uncharacterized protein</fullName>
    </submittedName>
</protein>
<organism evidence="1 2">
    <name type="scientific">Pseudomonas cyclaminis</name>
    <dbReference type="NCBI Taxonomy" id="2781239"/>
    <lineage>
        <taxon>Bacteria</taxon>
        <taxon>Pseudomonadati</taxon>
        <taxon>Pseudomonadota</taxon>
        <taxon>Gammaproteobacteria</taxon>
        <taxon>Pseudomonadales</taxon>
        <taxon>Pseudomonadaceae</taxon>
        <taxon>Pseudomonas</taxon>
    </lineage>
</organism>
<reference evidence="1 2" key="1">
    <citation type="submission" date="2020-10" db="EMBL/GenBank/DDBJ databases">
        <title>The draft genomes of Cyclamen pathogen Pseudomonas sp.</title>
        <authorList>
            <person name="Fujikawa T."/>
            <person name="Sawada H."/>
        </authorList>
    </citation>
    <scope>NUCLEOTIDE SEQUENCE [LARGE SCALE GENOMIC DNA]</scope>
    <source>
        <strain evidence="1 2">MAFF 301449</strain>
    </source>
</reference>
<sequence>MTQKTSLGELGLNSFIRNWLLRYSVMTTAPAITSPAAATSTAAATPPLASRCTRVTCVWVEPILVVKAEDKFAEFFIFHFISPFTKVVLSHFPK</sequence>
<comment type="caution">
    <text evidence="1">The sequence shown here is derived from an EMBL/GenBank/DDBJ whole genome shotgun (WGS) entry which is preliminary data.</text>
</comment>
<proteinExistence type="predicted"/>
<dbReference type="Proteomes" id="UP000613075">
    <property type="component" value="Unassembled WGS sequence"/>
</dbReference>
<evidence type="ECO:0000313" key="2">
    <source>
        <dbReference type="Proteomes" id="UP000613075"/>
    </source>
</evidence>
<evidence type="ECO:0000313" key="1">
    <source>
        <dbReference type="EMBL" id="MBE8593970.1"/>
    </source>
</evidence>
<keyword evidence="2" id="KW-1185">Reference proteome</keyword>
<name>A0ABR9SYG5_9PSED</name>
<gene>
    <name evidence="1" type="ORF">IQK56_25340</name>
</gene>
<dbReference type="RefSeq" id="WP_193862455.1">
    <property type="nucleotide sequence ID" value="NZ_JADDUM010000228.1"/>
</dbReference>
<accession>A0ABR9SYG5</accession>
<dbReference type="EMBL" id="JADDUM010000228">
    <property type="protein sequence ID" value="MBE8593970.1"/>
    <property type="molecule type" value="Genomic_DNA"/>
</dbReference>